<reference evidence="2" key="1">
    <citation type="submission" date="2020-01" db="EMBL/GenBank/DDBJ databases">
        <authorList>
            <person name="Chen W.-M."/>
        </authorList>
    </citation>
    <scope>NUCLEOTIDE SEQUENCE</scope>
    <source>
        <strain evidence="2">CYK-10</strain>
    </source>
</reference>
<evidence type="ECO:0008006" key="4">
    <source>
        <dbReference type="Google" id="ProtNLM"/>
    </source>
</evidence>
<dbReference type="AlphaFoldDB" id="A0AAE4Y7X9"/>
<feature type="signal peptide" evidence="1">
    <location>
        <begin position="1"/>
        <end position="22"/>
    </location>
</feature>
<organism evidence="2 3">
    <name type="scientific">Stagnihabitans tardus</name>
    <dbReference type="NCBI Taxonomy" id="2699202"/>
    <lineage>
        <taxon>Bacteria</taxon>
        <taxon>Pseudomonadati</taxon>
        <taxon>Pseudomonadota</taxon>
        <taxon>Alphaproteobacteria</taxon>
        <taxon>Rhodobacterales</taxon>
        <taxon>Paracoccaceae</taxon>
        <taxon>Stagnihabitans</taxon>
    </lineage>
</organism>
<dbReference type="Proteomes" id="UP001193501">
    <property type="component" value="Unassembled WGS sequence"/>
</dbReference>
<sequence>MMRGARVLLVLALGLSAPVCHADTKGALAVRFPVISGWVLWRVAVAGTKGAGAGDVTVELADRARVDQRMAEAAGRQACAVLGRRFAPAEVEAGARAWTWRGACL</sequence>
<comment type="caution">
    <text evidence="2">The sequence shown here is derived from an EMBL/GenBank/DDBJ whole genome shotgun (WGS) entry which is preliminary data.</text>
</comment>
<feature type="chain" id="PRO_5042097042" description="TonB C-terminal domain-containing protein" evidence="1">
    <location>
        <begin position="23"/>
        <end position="105"/>
    </location>
</feature>
<gene>
    <name evidence="2" type="ORF">GV832_08105</name>
</gene>
<name>A0AAE4Y7X9_9RHOB</name>
<keyword evidence="3" id="KW-1185">Reference proteome</keyword>
<evidence type="ECO:0000256" key="1">
    <source>
        <dbReference type="SAM" id="SignalP"/>
    </source>
</evidence>
<keyword evidence="1" id="KW-0732">Signal</keyword>
<proteinExistence type="predicted"/>
<evidence type="ECO:0000313" key="2">
    <source>
        <dbReference type="EMBL" id="NBZ87541.1"/>
    </source>
</evidence>
<dbReference type="RefSeq" id="WP_168774347.1">
    <property type="nucleotide sequence ID" value="NZ_JAABNR010000006.1"/>
</dbReference>
<accession>A0AAE4Y7X9</accession>
<dbReference type="EMBL" id="JAABNR010000006">
    <property type="protein sequence ID" value="NBZ87541.1"/>
    <property type="molecule type" value="Genomic_DNA"/>
</dbReference>
<evidence type="ECO:0000313" key="3">
    <source>
        <dbReference type="Proteomes" id="UP001193501"/>
    </source>
</evidence>
<protein>
    <recommendedName>
        <fullName evidence="4">TonB C-terminal domain-containing protein</fullName>
    </recommendedName>
</protein>